<accession>A0ABX1PCP9</accession>
<dbReference type="EMBL" id="QMEB01000188">
    <property type="protein sequence ID" value="NMG21723.1"/>
    <property type="molecule type" value="Genomic_DNA"/>
</dbReference>
<gene>
    <name evidence="1" type="ORF">DP116_20655</name>
</gene>
<dbReference type="Proteomes" id="UP000718564">
    <property type="component" value="Unassembled WGS sequence"/>
</dbReference>
<sequence>METTLPPSFRNFLAASNGWQKLDNMIDRLLSTQEIDWLASRNQELIDGWMTGIQIGSGYTPVPDEEYFVYGDEQDSTLLRNEYLQTALEIGGDSNQGLLLLNPQIVSENNEWEAWFFANWLPGAHRYRSFYELMLDLHKRLLELPKLREIPNSDENTYKKLL</sequence>
<reference evidence="1 2" key="1">
    <citation type="submission" date="2018-06" db="EMBL/GenBank/DDBJ databases">
        <title>Comparative genomics of Brasilonema spp. strains.</title>
        <authorList>
            <person name="Alvarenga D.O."/>
            <person name="Fiore M.F."/>
            <person name="Varani A.M."/>
        </authorList>
    </citation>
    <scope>NUCLEOTIDE SEQUENCE [LARGE SCALE GENOMIC DNA]</scope>
    <source>
        <strain evidence="1 2">SPC951</strain>
    </source>
</reference>
<proteinExistence type="predicted"/>
<comment type="caution">
    <text evidence="1">The sequence shown here is derived from an EMBL/GenBank/DDBJ whole genome shotgun (WGS) entry which is preliminary data.</text>
</comment>
<evidence type="ECO:0000313" key="2">
    <source>
        <dbReference type="Proteomes" id="UP000718564"/>
    </source>
</evidence>
<organism evidence="1 2">
    <name type="scientific">Brasilonema bromeliae SPC951</name>
    <dbReference type="NCBI Taxonomy" id="385972"/>
    <lineage>
        <taxon>Bacteria</taxon>
        <taxon>Bacillati</taxon>
        <taxon>Cyanobacteriota</taxon>
        <taxon>Cyanophyceae</taxon>
        <taxon>Nostocales</taxon>
        <taxon>Scytonemataceae</taxon>
        <taxon>Brasilonema</taxon>
        <taxon>Bromeliae group (in: Brasilonema)</taxon>
    </lineage>
</organism>
<keyword evidence="2" id="KW-1185">Reference proteome</keyword>
<protein>
    <recommendedName>
        <fullName evidence="3">SMI1/KNR4 family protein</fullName>
    </recommendedName>
</protein>
<evidence type="ECO:0008006" key="3">
    <source>
        <dbReference type="Google" id="ProtNLM"/>
    </source>
</evidence>
<name>A0ABX1PCP9_9CYAN</name>
<evidence type="ECO:0000313" key="1">
    <source>
        <dbReference type="EMBL" id="NMG21723.1"/>
    </source>
</evidence>